<protein>
    <recommendedName>
        <fullName evidence="7">tRNA N6-adenosine threonylcarbamoyltransferase</fullName>
        <ecNumber evidence="7">2.3.1.234</ecNumber>
    </recommendedName>
    <alternativeName>
        <fullName evidence="7">N6-L-threonylcarbamoyladenine synthase</fullName>
        <shortName evidence="7">t(6)A synthase</shortName>
    </alternativeName>
    <alternativeName>
        <fullName evidence="7">t(6)A37 threonylcarbamoyladenosine biosynthesis protein TsaD</fullName>
    </alternativeName>
    <alternativeName>
        <fullName evidence="7">tRNA threonylcarbamoyladenosine biosynthesis protein TsaD</fullName>
    </alternativeName>
</protein>
<comment type="similarity">
    <text evidence="7">Belongs to the KAE1 / TsaD family.</text>
</comment>
<dbReference type="GO" id="GO:0061711">
    <property type="term" value="F:tRNA N(6)-L-threonylcarbamoyladenine synthase activity"/>
    <property type="evidence" value="ECO:0007669"/>
    <property type="project" value="UniProtKB-EC"/>
</dbReference>
<feature type="binding site" evidence="7">
    <location>
        <position position="299"/>
    </location>
    <ligand>
        <name>Fe cation</name>
        <dbReference type="ChEBI" id="CHEBI:24875"/>
    </ligand>
</feature>
<keyword evidence="3 7" id="KW-0479">Metal-binding</keyword>
<evidence type="ECO:0000313" key="9">
    <source>
        <dbReference type="EMBL" id="QZD90098.1"/>
    </source>
</evidence>
<organism evidence="9 10">
    <name type="scientific">Qipengyuania aurantiaca</name>
    <dbReference type="NCBI Taxonomy" id="2867233"/>
    <lineage>
        <taxon>Bacteria</taxon>
        <taxon>Pseudomonadati</taxon>
        <taxon>Pseudomonadota</taxon>
        <taxon>Alphaproteobacteria</taxon>
        <taxon>Sphingomonadales</taxon>
        <taxon>Erythrobacteraceae</taxon>
        <taxon>Qipengyuania</taxon>
    </lineage>
</organism>
<accession>A0ABX8ZM60</accession>
<dbReference type="RefSeq" id="WP_221425572.1">
    <property type="nucleotide sequence ID" value="NZ_CP081295.1"/>
</dbReference>
<feature type="binding site" evidence="7">
    <location>
        <position position="116"/>
    </location>
    <ligand>
        <name>Fe cation</name>
        <dbReference type="ChEBI" id="CHEBI:24875"/>
    </ligand>
</feature>
<feature type="domain" description="Gcp-like" evidence="8">
    <location>
        <begin position="25"/>
        <end position="306"/>
    </location>
</feature>
<dbReference type="Proteomes" id="UP000824281">
    <property type="component" value="Chromosome"/>
</dbReference>
<evidence type="ECO:0000259" key="8">
    <source>
        <dbReference type="Pfam" id="PF00814"/>
    </source>
</evidence>
<dbReference type="Pfam" id="PF00814">
    <property type="entry name" value="TsaD"/>
    <property type="match status" value="1"/>
</dbReference>
<comment type="subcellular location">
    <subcellularLocation>
        <location evidence="7">Cytoplasm</location>
    </subcellularLocation>
</comment>
<reference evidence="9 10" key="1">
    <citation type="submission" date="2021-08" db="EMBL/GenBank/DDBJ databases">
        <title>Comparative Genomics Analysis of the Genus Qipengyuania Reveals Extensive Genetic Diversity and Metabolic Versatility, Including the Description of Fifteen Novel Species.</title>
        <authorList>
            <person name="Liu Y."/>
        </authorList>
    </citation>
    <scope>NUCLEOTIDE SEQUENCE [LARGE SCALE GENOMIC DNA]</scope>
    <source>
        <strain evidence="9 10">1NDH13</strain>
    </source>
</reference>
<evidence type="ECO:0000256" key="5">
    <source>
        <dbReference type="ARBA" id="ARBA00023315"/>
    </source>
</evidence>
<dbReference type="NCBIfam" id="TIGR03723">
    <property type="entry name" value="T6A_TsaD_YgjD"/>
    <property type="match status" value="1"/>
</dbReference>
<dbReference type="NCBIfam" id="TIGR00329">
    <property type="entry name" value="gcp_kae1"/>
    <property type="match status" value="1"/>
</dbReference>
<evidence type="ECO:0000256" key="2">
    <source>
        <dbReference type="ARBA" id="ARBA00022694"/>
    </source>
</evidence>
<comment type="catalytic activity">
    <reaction evidence="6 7">
        <text>L-threonylcarbamoyladenylate + adenosine(37) in tRNA = N(6)-L-threonylcarbamoyladenosine(37) in tRNA + AMP + H(+)</text>
        <dbReference type="Rhea" id="RHEA:37059"/>
        <dbReference type="Rhea" id="RHEA-COMP:10162"/>
        <dbReference type="Rhea" id="RHEA-COMP:10163"/>
        <dbReference type="ChEBI" id="CHEBI:15378"/>
        <dbReference type="ChEBI" id="CHEBI:73682"/>
        <dbReference type="ChEBI" id="CHEBI:74411"/>
        <dbReference type="ChEBI" id="CHEBI:74418"/>
        <dbReference type="ChEBI" id="CHEBI:456215"/>
        <dbReference type="EC" id="2.3.1.234"/>
    </reaction>
</comment>
<dbReference type="NCBIfam" id="TIGR03725">
    <property type="entry name" value="T6A_YeaZ"/>
    <property type="match status" value="1"/>
</dbReference>
<dbReference type="PANTHER" id="PTHR11735:SF6">
    <property type="entry name" value="TRNA N6-ADENOSINE THREONYLCARBAMOYLTRANSFERASE, MITOCHONDRIAL"/>
    <property type="match status" value="1"/>
</dbReference>
<dbReference type="Gene3D" id="3.30.420.40">
    <property type="match status" value="2"/>
</dbReference>
<dbReference type="PANTHER" id="PTHR11735">
    <property type="entry name" value="TRNA N6-ADENOSINE THREONYLCARBAMOYLTRANSFERASE"/>
    <property type="match status" value="1"/>
</dbReference>
<dbReference type="CDD" id="cd24133">
    <property type="entry name" value="ASKHA_NBD_TsaD_bac"/>
    <property type="match status" value="1"/>
</dbReference>
<feature type="binding site" evidence="7">
    <location>
        <position position="112"/>
    </location>
    <ligand>
        <name>Fe cation</name>
        <dbReference type="ChEBI" id="CHEBI:24875"/>
    </ligand>
</feature>
<feature type="binding site" evidence="7">
    <location>
        <position position="271"/>
    </location>
    <ligand>
        <name>substrate</name>
    </ligand>
</feature>
<feature type="binding site" evidence="7">
    <location>
        <position position="168"/>
    </location>
    <ligand>
        <name>substrate</name>
    </ligand>
</feature>
<feature type="binding site" evidence="7">
    <location>
        <begin position="135"/>
        <end position="139"/>
    </location>
    <ligand>
        <name>substrate</name>
    </ligand>
</feature>
<comment type="cofactor">
    <cofactor evidence="7">
        <name>Fe(2+)</name>
        <dbReference type="ChEBI" id="CHEBI:29033"/>
    </cofactor>
    <text evidence="7">Binds 1 Fe(2+) ion per subunit.</text>
</comment>
<keyword evidence="1 7" id="KW-0808">Transferase</keyword>
<gene>
    <name evidence="7 9" type="primary">tsaD</name>
    <name evidence="9" type="ORF">K3148_01425</name>
</gene>
<dbReference type="InterPro" id="IPR017861">
    <property type="entry name" value="KAE1/TsaD"/>
</dbReference>
<evidence type="ECO:0000256" key="6">
    <source>
        <dbReference type="ARBA" id="ARBA00048117"/>
    </source>
</evidence>
<dbReference type="InterPro" id="IPR022450">
    <property type="entry name" value="TsaD"/>
</dbReference>
<keyword evidence="5 7" id="KW-0012">Acyltransferase</keyword>
<comment type="function">
    <text evidence="7">Required for the formation of a threonylcarbamoyl group on adenosine at position 37 (t(6)A37) in tRNAs that read codons beginning with adenine. Is involved in the transfer of the threonylcarbamoyl moiety of threonylcarbamoyl-AMP (TC-AMP) to the N6 group of A37, together with TsaE and TsaB. TsaD likely plays a direct catalytic role in this reaction.</text>
</comment>
<dbReference type="PRINTS" id="PR00789">
    <property type="entry name" value="OSIALOPTASE"/>
</dbReference>
<keyword evidence="4 7" id="KW-0408">Iron</keyword>
<dbReference type="EMBL" id="CP081295">
    <property type="protein sequence ID" value="QZD90098.1"/>
    <property type="molecule type" value="Genomic_DNA"/>
</dbReference>
<feature type="binding site" evidence="7">
    <location>
        <position position="185"/>
    </location>
    <ligand>
        <name>substrate</name>
    </ligand>
</feature>
<name>A0ABX8ZM60_9SPHN</name>
<dbReference type="InterPro" id="IPR000905">
    <property type="entry name" value="Gcp-like_dom"/>
</dbReference>
<evidence type="ECO:0000256" key="1">
    <source>
        <dbReference type="ARBA" id="ARBA00022679"/>
    </source>
</evidence>
<keyword evidence="7" id="KW-0963">Cytoplasm</keyword>
<evidence type="ECO:0000256" key="7">
    <source>
        <dbReference type="HAMAP-Rule" id="MF_01445"/>
    </source>
</evidence>
<proteinExistence type="inferred from homology"/>
<evidence type="ECO:0000313" key="10">
    <source>
        <dbReference type="Proteomes" id="UP000824281"/>
    </source>
</evidence>
<keyword evidence="2 7" id="KW-0819">tRNA processing</keyword>
<evidence type="ECO:0000256" key="4">
    <source>
        <dbReference type="ARBA" id="ARBA00023004"/>
    </source>
</evidence>
<dbReference type="HAMAP" id="MF_01445">
    <property type="entry name" value="TsaD"/>
    <property type="match status" value="1"/>
</dbReference>
<sequence length="346" mass="35806">MTLVLGIESSCDETAAALVDGDRRIVAQRIASQDAEHAPFGGVVPEIAARAHAERLAPMIEGVLADANVALGDLDAIAATAGPGLIGGVMVGLVSAKALAMASDVPLIAVNHLEGHALSPRLADAALDFPYALLLVSGGHCQILRVDGVGQYRRLATTIDDALGEAFDKTAKILGLGFPGGPAVERVAKEGDAKAVPLPRPMVGSGEPHFSFAGLKSAVLRAHESGQYKPEDIAASFQQAAIDCVTDRLRIALAQMEDCKTLVVAGGVAANASVRAALEDVAQAHAMRFTAPPPKLCTDNAAMIAWAGIERLALPDFIPDPLEISARPRWPLDPDAEPVRGAGVKA</sequence>
<dbReference type="InterPro" id="IPR022496">
    <property type="entry name" value="T6A_TsaB"/>
</dbReference>
<keyword evidence="10" id="KW-1185">Reference proteome</keyword>
<evidence type="ECO:0000256" key="3">
    <source>
        <dbReference type="ARBA" id="ARBA00022723"/>
    </source>
</evidence>
<feature type="binding site" evidence="7">
    <location>
        <position position="181"/>
    </location>
    <ligand>
        <name>substrate</name>
    </ligand>
</feature>
<dbReference type="InterPro" id="IPR043129">
    <property type="entry name" value="ATPase_NBD"/>
</dbReference>
<dbReference type="EC" id="2.3.1.234" evidence="7"/>
<dbReference type="SUPFAM" id="SSF53067">
    <property type="entry name" value="Actin-like ATPase domain"/>
    <property type="match status" value="2"/>
</dbReference>